<dbReference type="InterPro" id="IPR004358">
    <property type="entry name" value="Sig_transdc_His_kin-like_C"/>
</dbReference>
<evidence type="ECO:0000313" key="14">
    <source>
        <dbReference type="EMBL" id="PSB23931.1"/>
    </source>
</evidence>
<comment type="similarity">
    <text evidence="2">In the N-terminal section; belongs to the phytochrome family.</text>
</comment>
<dbReference type="SUPFAM" id="SSF55781">
    <property type="entry name" value="GAF domain-like"/>
    <property type="match status" value="1"/>
</dbReference>
<protein>
    <recommendedName>
        <fullName evidence="3">histidine kinase</fullName>
        <ecNumber evidence="3">2.7.13.3</ecNumber>
    </recommendedName>
</protein>
<dbReference type="Pfam" id="PF08448">
    <property type="entry name" value="PAS_4"/>
    <property type="match status" value="1"/>
</dbReference>
<keyword evidence="9" id="KW-0175">Coiled coil</keyword>
<dbReference type="CDD" id="cd00082">
    <property type="entry name" value="HisKA"/>
    <property type="match status" value="1"/>
</dbReference>
<dbReference type="FunFam" id="1.10.287.130:FF:000001">
    <property type="entry name" value="Two-component sensor histidine kinase"/>
    <property type="match status" value="1"/>
</dbReference>
<feature type="compositionally biased region" description="Low complexity" evidence="10">
    <location>
        <begin position="71"/>
        <end position="95"/>
    </location>
</feature>
<dbReference type="InterPro" id="IPR003594">
    <property type="entry name" value="HATPase_dom"/>
</dbReference>
<name>A0A2T1DU22_9CYAN</name>
<dbReference type="PROSITE" id="PS50113">
    <property type="entry name" value="PAC"/>
    <property type="match status" value="1"/>
</dbReference>
<dbReference type="InterPro" id="IPR000700">
    <property type="entry name" value="PAS-assoc_C"/>
</dbReference>
<keyword evidence="6" id="KW-0418">Kinase</keyword>
<gene>
    <name evidence="14" type="ORF">C7B82_29580</name>
</gene>
<dbReference type="Pfam" id="PF01590">
    <property type="entry name" value="GAF"/>
    <property type="match status" value="1"/>
</dbReference>
<evidence type="ECO:0000313" key="15">
    <source>
        <dbReference type="Proteomes" id="UP000239576"/>
    </source>
</evidence>
<dbReference type="PRINTS" id="PR00344">
    <property type="entry name" value="BCTRLSENSOR"/>
</dbReference>
<dbReference type="NCBIfam" id="TIGR00229">
    <property type="entry name" value="sensory_box"/>
    <property type="match status" value="1"/>
</dbReference>
<dbReference type="OrthoDB" id="9778628at2"/>
<evidence type="ECO:0000256" key="7">
    <source>
        <dbReference type="ARBA" id="ARBA00023012"/>
    </source>
</evidence>
<dbReference type="CDD" id="cd16922">
    <property type="entry name" value="HATPase_EvgS-ArcB-TorS-like"/>
    <property type="match status" value="1"/>
</dbReference>
<dbReference type="EMBL" id="PVWK01000158">
    <property type="protein sequence ID" value="PSB23931.1"/>
    <property type="molecule type" value="Genomic_DNA"/>
</dbReference>
<comment type="caution">
    <text evidence="14">The sequence shown here is derived from an EMBL/GenBank/DDBJ whole genome shotgun (WGS) entry which is preliminary data.</text>
</comment>
<dbReference type="Proteomes" id="UP000239576">
    <property type="component" value="Unassembled WGS sequence"/>
</dbReference>
<feature type="region of interest" description="Disordered" evidence="10">
    <location>
        <begin position="55"/>
        <end position="96"/>
    </location>
</feature>
<evidence type="ECO:0000256" key="3">
    <source>
        <dbReference type="ARBA" id="ARBA00012438"/>
    </source>
</evidence>
<keyword evidence="7" id="KW-0902">Two-component regulatory system</keyword>
<reference evidence="15" key="1">
    <citation type="submission" date="2018-02" db="EMBL/GenBank/DDBJ databases">
        <authorList>
            <person name="Moore K."/>
            <person name="Momper L."/>
        </authorList>
    </citation>
    <scope>NUCLEOTIDE SEQUENCE [LARGE SCALE GENOMIC DNA]</scope>
    <source>
        <strain evidence="15">ULC18</strain>
    </source>
</reference>
<dbReference type="SMART" id="SM00388">
    <property type="entry name" value="HisKA"/>
    <property type="match status" value="1"/>
</dbReference>
<dbReference type="InterPro" id="IPR000014">
    <property type="entry name" value="PAS"/>
</dbReference>
<dbReference type="SUPFAM" id="SSF55785">
    <property type="entry name" value="PYP-like sensor domain (PAS domain)"/>
    <property type="match status" value="1"/>
</dbReference>
<comment type="catalytic activity">
    <reaction evidence="1">
        <text>ATP + protein L-histidine = ADP + protein N-phospho-L-histidine.</text>
        <dbReference type="EC" id="2.7.13.3"/>
    </reaction>
</comment>
<keyword evidence="8" id="KW-0472">Membrane</keyword>
<dbReference type="InterPro" id="IPR035965">
    <property type="entry name" value="PAS-like_dom_sf"/>
</dbReference>
<feature type="domain" description="Phytochrome chromophore attachment site" evidence="11">
    <location>
        <begin position="122"/>
        <end position="272"/>
    </location>
</feature>
<dbReference type="SUPFAM" id="SSF47384">
    <property type="entry name" value="Homodimeric domain of signal transducing histidine kinase"/>
    <property type="match status" value="1"/>
</dbReference>
<dbReference type="InterPro" id="IPR003661">
    <property type="entry name" value="HisK_dim/P_dom"/>
</dbReference>
<keyword evidence="15" id="KW-1185">Reference proteome</keyword>
<dbReference type="FunFam" id="3.30.565.10:FF:000006">
    <property type="entry name" value="Sensor histidine kinase WalK"/>
    <property type="match status" value="1"/>
</dbReference>
<dbReference type="GO" id="GO:0000155">
    <property type="term" value="F:phosphorelay sensor kinase activity"/>
    <property type="evidence" value="ECO:0007669"/>
    <property type="project" value="InterPro"/>
</dbReference>
<dbReference type="SMART" id="SM00387">
    <property type="entry name" value="HATPase_c"/>
    <property type="match status" value="1"/>
</dbReference>
<dbReference type="PANTHER" id="PTHR43711:SF26">
    <property type="entry name" value="SENSOR HISTIDINE KINASE RCSC"/>
    <property type="match status" value="1"/>
</dbReference>
<evidence type="ECO:0000256" key="6">
    <source>
        <dbReference type="ARBA" id="ARBA00022777"/>
    </source>
</evidence>
<dbReference type="Gene3D" id="3.30.450.40">
    <property type="match status" value="1"/>
</dbReference>
<evidence type="ECO:0000259" key="11">
    <source>
        <dbReference type="PROSITE" id="PS50046"/>
    </source>
</evidence>
<dbReference type="EC" id="2.7.13.3" evidence="3"/>
<dbReference type="SMART" id="SM00091">
    <property type="entry name" value="PAS"/>
    <property type="match status" value="1"/>
</dbReference>
<dbReference type="InterPro" id="IPR036097">
    <property type="entry name" value="HisK_dim/P_sf"/>
</dbReference>
<dbReference type="PROSITE" id="PS50109">
    <property type="entry name" value="HIS_KIN"/>
    <property type="match status" value="1"/>
</dbReference>
<dbReference type="InterPro" id="IPR003018">
    <property type="entry name" value="GAF"/>
</dbReference>
<feature type="domain" description="Histidine kinase" evidence="12">
    <location>
        <begin position="449"/>
        <end position="679"/>
    </location>
</feature>
<evidence type="ECO:0000259" key="13">
    <source>
        <dbReference type="PROSITE" id="PS50113"/>
    </source>
</evidence>
<evidence type="ECO:0000256" key="10">
    <source>
        <dbReference type="SAM" id="MobiDB-lite"/>
    </source>
</evidence>
<dbReference type="Pfam" id="PF02518">
    <property type="entry name" value="HATPase_c"/>
    <property type="match status" value="1"/>
</dbReference>
<evidence type="ECO:0000256" key="1">
    <source>
        <dbReference type="ARBA" id="ARBA00000085"/>
    </source>
</evidence>
<keyword evidence="5" id="KW-0808">Transferase</keyword>
<evidence type="ECO:0000256" key="8">
    <source>
        <dbReference type="ARBA" id="ARBA00023136"/>
    </source>
</evidence>
<dbReference type="Gene3D" id="3.30.450.20">
    <property type="entry name" value="PAS domain"/>
    <property type="match status" value="1"/>
</dbReference>
<dbReference type="Gene3D" id="3.30.565.10">
    <property type="entry name" value="Histidine kinase-like ATPase, C-terminal domain"/>
    <property type="match status" value="1"/>
</dbReference>
<feature type="domain" description="PAC" evidence="13">
    <location>
        <begin position="393"/>
        <end position="445"/>
    </location>
</feature>
<dbReference type="InterPro" id="IPR016132">
    <property type="entry name" value="Phyto_chromo_attachment"/>
</dbReference>
<accession>A0A2T1DU22</accession>
<dbReference type="Pfam" id="PF00512">
    <property type="entry name" value="HisKA"/>
    <property type="match status" value="1"/>
</dbReference>
<organism evidence="14 15">
    <name type="scientific">Stenomitos frigidus ULC18</name>
    <dbReference type="NCBI Taxonomy" id="2107698"/>
    <lineage>
        <taxon>Bacteria</taxon>
        <taxon>Bacillati</taxon>
        <taxon>Cyanobacteriota</taxon>
        <taxon>Cyanophyceae</taxon>
        <taxon>Leptolyngbyales</taxon>
        <taxon>Leptolyngbyaceae</taxon>
        <taxon>Stenomitos</taxon>
    </lineage>
</organism>
<dbReference type="CDD" id="cd00130">
    <property type="entry name" value="PAS"/>
    <property type="match status" value="1"/>
</dbReference>
<dbReference type="Gene3D" id="1.10.287.130">
    <property type="match status" value="1"/>
</dbReference>
<dbReference type="SUPFAM" id="SSF55874">
    <property type="entry name" value="ATPase domain of HSP90 chaperone/DNA topoisomerase II/histidine kinase"/>
    <property type="match status" value="1"/>
</dbReference>
<dbReference type="PROSITE" id="PS50046">
    <property type="entry name" value="PHYTOCHROME_2"/>
    <property type="match status" value="1"/>
</dbReference>
<evidence type="ECO:0000259" key="12">
    <source>
        <dbReference type="PROSITE" id="PS50109"/>
    </source>
</evidence>
<dbReference type="InterPro" id="IPR036890">
    <property type="entry name" value="HATPase_C_sf"/>
</dbReference>
<dbReference type="InterPro" id="IPR005467">
    <property type="entry name" value="His_kinase_dom"/>
</dbReference>
<dbReference type="PANTHER" id="PTHR43711">
    <property type="entry name" value="TWO-COMPONENT HISTIDINE KINASE"/>
    <property type="match status" value="1"/>
</dbReference>
<sequence>MEIDVYQLGTLDTSYYKTQSLPITQHWGDLWSIIGKGSNAPLKILLQDGICLMSKRSSSQRSPQHRKHKTQTTPTPLQQPSQDQSQLSQNRLQQSPENELWRQRQWVKLFSEVTFKIRQSLQLKEILRATVTEVQRLLHADRVLIYQVLPDGSGKTISEAVLPAYPAILDLEFPEEAFPQEYQQLYAMGRVRAIADVHDPTAGLSDCLIAFIDQLQIKAKLIVPILQNLNAHTHSQPIAQNQLWGLLIVHHCDRPHQWMEFELELMQQLADQISIALAQAQLLEHLEEVVAVRTAELKDLNHNLQQEINDRMQAEAALRKSEEQLRLITNALPVLIAYVDDRQQYRFNNQAYCDWLGRSPGEIYQSHLQAVWGEDCYQRMQPHVEAALSGQIVTYENEIALKDHSCRPVSVTYIPHFNEHSTVIGFFALASDISDHKAIERMKDEFIAVVSHELRTPLTSLHSALKILTTGQLGVLSADGQQLLEIADENAERLVHLVNNVLDLQRIEAGEVKMEKQACDAAALMMQATDAMQLMAQQHRIKLVVQPVAIQLWVDADYIVQALTNLLSNAIKFSPPGGTVWLAVAVQSSKAQGFKATPCEAHASEALFQVRDEGQGIPFDKLERIFERFHQVDSSDSRKKGGTGLGLAICREIIEQHDGKIWAESRMSQGSTFFFTLPL</sequence>
<evidence type="ECO:0000256" key="9">
    <source>
        <dbReference type="SAM" id="Coils"/>
    </source>
</evidence>
<dbReference type="InterPro" id="IPR050736">
    <property type="entry name" value="Sensor_HK_Regulatory"/>
</dbReference>
<keyword evidence="4" id="KW-0597">Phosphoprotein</keyword>
<evidence type="ECO:0000256" key="4">
    <source>
        <dbReference type="ARBA" id="ARBA00022553"/>
    </source>
</evidence>
<proteinExistence type="inferred from homology"/>
<evidence type="ECO:0000256" key="5">
    <source>
        <dbReference type="ARBA" id="ARBA00022679"/>
    </source>
</evidence>
<evidence type="ECO:0000256" key="2">
    <source>
        <dbReference type="ARBA" id="ARBA00006402"/>
    </source>
</evidence>
<dbReference type="InterPro" id="IPR013656">
    <property type="entry name" value="PAS_4"/>
</dbReference>
<dbReference type="InterPro" id="IPR029016">
    <property type="entry name" value="GAF-like_dom_sf"/>
</dbReference>
<feature type="coiled-coil region" evidence="9">
    <location>
        <begin position="283"/>
        <end position="331"/>
    </location>
</feature>
<reference evidence="14 15" key="2">
    <citation type="submission" date="2018-03" db="EMBL/GenBank/DDBJ databases">
        <title>The ancient ancestry and fast evolution of plastids.</title>
        <authorList>
            <person name="Moore K.R."/>
            <person name="Magnabosco C."/>
            <person name="Momper L."/>
            <person name="Gold D.A."/>
            <person name="Bosak T."/>
            <person name="Fournier G.P."/>
        </authorList>
    </citation>
    <scope>NUCLEOTIDE SEQUENCE [LARGE SCALE GENOMIC DNA]</scope>
    <source>
        <strain evidence="14 15">ULC18</strain>
    </source>
</reference>
<dbReference type="SMART" id="SM00065">
    <property type="entry name" value="GAF"/>
    <property type="match status" value="1"/>
</dbReference>
<dbReference type="AlphaFoldDB" id="A0A2T1DU22"/>